<dbReference type="GO" id="GO:0016787">
    <property type="term" value="F:hydrolase activity"/>
    <property type="evidence" value="ECO:0007669"/>
    <property type="project" value="UniProtKB-KW"/>
</dbReference>
<reference evidence="4 5" key="1">
    <citation type="submission" date="2020-03" db="EMBL/GenBank/DDBJ databases">
        <title>A novel species.</title>
        <authorList>
            <person name="Gao J."/>
        </authorList>
    </citation>
    <scope>NUCLEOTIDE SEQUENCE [LARGE SCALE GENOMIC DNA]</scope>
    <source>
        <strain evidence="4 5">QMT-12</strain>
    </source>
</reference>
<dbReference type="InterPro" id="IPR015797">
    <property type="entry name" value="NUDIX_hydrolase-like_dom_sf"/>
</dbReference>
<evidence type="ECO:0000256" key="2">
    <source>
        <dbReference type="ARBA" id="ARBA00022801"/>
    </source>
</evidence>
<evidence type="ECO:0000259" key="3">
    <source>
        <dbReference type="PROSITE" id="PS51462"/>
    </source>
</evidence>
<evidence type="ECO:0000313" key="4">
    <source>
        <dbReference type="EMBL" id="QIQ06627.1"/>
    </source>
</evidence>
<gene>
    <name evidence="4" type="ORF">HA039_01940</name>
</gene>
<sequence>MPARSDVRALVEDYLARHPAERVPLRPLLAVLDAAAEPTSRATLPGHVTCSAVVVDRNRRILHVRRRATGLVLPPGGHAEPGDRTLLATVLREVAEETGIRPGALCLTARYLGTPIDIDVQEAAPDPLRGESAHRHYDVRFVLCLADDEPQPLALDDAGVPHAQWRAFADVTSPSLRAKLLAAEDHGIDGVDRGDAGDGLDGLPRPVNASALIHDNSGRYLLHLRDNYPHIWEPGAFALLGGGREPDDKSLEETLLRELAEEVPELRLSDLTPFAVERATGVDGLCLPVQVFAGRWNGDPDSLTLNEGVLLRWFAPDMLHRLRLHPSTIALVHRHAAQTDPPERPIDA</sequence>
<accession>A0A6G9H972</accession>
<dbReference type="SUPFAM" id="SSF55811">
    <property type="entry name" value="Nudix"/>
    <property type="match status" value="2"/>
</dbReference>
<protein>
    <submittedName>
        <fullName evidence="4">NUDIX domain-containing protein</fullName>
    </submittedName>
</protein>
<keyword evidence="2" id="KW-0378">Hydrolase</keyword>
<dbReference type="Pfam" id="PF00293">
    <property type="entry name" value="NUDIX"/>
    <property type="match status" value="2"/>
</dbReference>
<dbReference type="PANTHER" id="PTHR43046">
    <property type="entry name" value="GDP-MANNOSE MANNOSYL HYDROLASE"/>
    <property type="match status" value="1"/>
</dbReference>
<dbReference type="CDD" id="cd03674">
    <property type="entry name" value="NUDIX_Hydrolase"/>
    <property type="match status" value="1"/>
</dbReference>
<dbReference type="AlphaFoldDB" id="A0A6G9H972"/>
<evidence type="ECO:0000256" key="1">
    <source>
        <dbReference type="ARBA" id="ARBA00001946"/>
    </source>
</evidence>
<dbReference type="PANTHER" id="PTHR43046:SF14">
    <property type="entry name" value="MUTT_NUDIX FAMILY PROTEIN"/>
    <property type="match status" value="1"/>
</dbReference>
<name>A0A6G9H972_9ACTN</name>
<keyword evidence="5" id="KW-1185">Reference proteome</keyword>
<comment type="cofactor">
    <cofactor evidence="1">
        <name>Mg(2+)</name>
        <dbReference type="ChEBI" id="CHEBI:18420"/>
    </cofactor>
</comment>
<dbReference type="InterPro" id="IPR000086">
    <property type="entry name" value="NUDIX_hydrolase_dom"/>
</dbReference>
<proteinExistence type="predicted"/>
<dbReference type="Gene3D" id="3.90.79.10">
    <property type="entry name" value="Nucleoside Triphosphate Pyrophosphohydrolase"/>
    <property type="match status" value="2"/>
</dbReference>
<feature type="domain" description="Nudix hydrolase" evidence="3">
    <location>
        <begin position="204"/>
        <end position="337"/>
    </location>
</feature>
<feature type="domain" description="Nudix hydrolase" evidence="3">
    <location>
        <begin position="45"/>
        <end position="188"/>
    </location>
</feature>
<organism evidence="4 5">
    <name type="scientific">Streptomyces liangshanensis</name>
    <dbReference type="NCBI Taxonomy" id="2717324"/>
    <lineage>
        <taxon>Bacteria</taxon>
        <taxon>Bacillati</taxon>
        <taxon>Actinomycetota</taxon>
        <taxon>Actinomycetes</taxon>
        <taxon>Kitasatosporales</taxon>
        <taxon>Streptomycetaceae</taxon>
        <taxon>Streptomyces</taxon>
    </lineage>
</organism>
<dbReference type="EMBL" id="CP050177">
    <property type="protein sequence ID" value="QIQ06627.1"/>
    <property type="molecule type" value="Genomic_DNA"/>
</dbReference>
<evidence type="ECO:0000313" key="5">
    <source>
        <dbReference type="Proteomes" id="UP000501179"/>
    </source>
</evidence>
<dbReference type="Proteomes" id="UP000501179">
    <property type="component" value="Chromosome"/>
</dbReference>
<dbReference type="PROSITE" id="PS51462">
    <property type="entry name" value="NUDIX"/>
    <property type="match status" value="2"/>
</dbReference>
<dbReference type="KEGG" id="slia:HA039_01940"/>